<keyword evidence="12" id="KW-1185">Reference proteome</keyword>
<name>A0A563E866_9MICO</name>
<dbReference type="InterPro" id="IPR030400">
    <property type="entry name" value="Sedolisin_dom"/>
</dbReference>
<evidence type="ECO:0000259" key="10">
    <source>
        <dbReference type="PROSITE" id="PS51695"/>
    </source>
</evidence>
<dbReference type="GO" id="GO:0008240">
    <property type="term" value="F:tripeptidyl-peptidase activity"/>
    <property type="evidence" value="ECO:0007669"/>
    <property type="project" value="TreeGrafter"/>
</dbReference>
<keyword evidence="5" id="KW-0720">Serine protease</keyword>
<dbReference type="GO" id="GO:0004252">
    <property type="term" value="F:serine-type endopeptidase activity"/>
    <property type="evidence" value="ECO:0007669"/>
    <property type="project" value="InterPro"/>
</dbReference>
<evidence type="ECO:0000313" key="11">
    <source>
        <dbReference type="EMBL" id="TWP38014.1"/>
    </source>
</evidence>
<dbReference type="Proteomes" id="UP000320244">
    <property type="component" value="Unassembled WGS sequence"/>
</dbReference>
<comment type="cofactor">
    <cofactor evidence="1">
        <name>Ca(2+)</name>
        <dbReference type="ChEBI" id="CHEBI:29108"/>
    </cofactor>
</comment>
<evidence type="ECO:0000313" key="12">
    <source>
        <dbReference type="Proteomes" id="UP000320244"/>
    </source>
</evidence>
<feature type="domain" description="Peptidase S53" evidence="10">
    <location>
        <begin position="231"/>
        <end position="666"/>
    </location>
</feature>
<keyword evidence="9" id="KW-0732">Signal</keyword>
<dbReference type="GO" id="GO:0006508">
    <property type="term" value="P:proteolysis"/>
    <property type="evidence" value="ECO:0007669"/>
    <property type="project" value="UniProtKB-KW"/>
</dbReference>
<evidence type="ECO:0000256" key="2">
    <source>
        <dbReference type="ARBA" id="ARBA00022670"/>
    </source>
</evidence>
<proteinExistence type="predicted"/>
<dbReference type="CDD" id="cd04056">
    <property type="entry name" value="Peptidases_S53"/>
    <property type="match status" value="1"/>
</dbReference>
<feature type="region of interest" description="Disordered" evidence="8">
    <location>
        <begin position="156"/>
        <end position="178"/>
    </location>
</feature>
<evidence type="ECO:0000256" key="4">
    <source>
        <dbReference type="ARBA" id="ARBA00022801"/>
    </source>
</evidence>
<evidence type="ECO:0000256" key="5">
    <source>
        <dbReference type="ARBA" id="ARBA00022825"/>
    </source>
</evidence>
<evidence type="ECO:0000256" key="6">
    <source>
        <dbReference type="ARBA" id="ARBA00022837"/>
    </source>
</evidence>
<dbReference type="Gene3D" id="3.40.50.200">
    <property type="entry name" value="Peptidase S8/S53 domain"/>
    <property type="match status" value="1"/>
</dbReference>
<protein>
    <submittedName>
        <fullName evidence="11">Peptidase S53</fullName>
    </submittedName>
</protein>
<dbReference type="SUPFAM" id="SSF54897">
    <property type="entry name" value="Protease propeptides/inhibitors"/>
    <property type="match status" value="1"/>
</dbReference>
<dbReference type="GO" id="GO:0046872">
    <property type="term" value="F:metal ion binding"/>
    <property type="evidence" value="ECO:0007669"/>
    <property type="project" value="UniProtKB-KW"/>
</dbReference>
<keyword evidence="6" id="KW-0106">Calcium</keyword>
<dbReference type="InterPro" id="IPR036852">
    <property type="entry name" value="Peptidase_S8/S53_dom_sf"/>
</dbReference>
<keyword evidence="7" id="KW-0865">Zymogen</keyword>
<organism evidence="11 12">
    <name type="scientific">Leekyejoonella antrihumi</name>
    <dbReference type="NCBI Taxonomy" id="1660198"/>
    <lineage>
        <taxon>Bacteria</taxon>
        <taxon>Bacillati</taxon>
        <taxon>Actinomycetota</taxon>
        <taxon>Actinomycetes</taxon>
        <taxon>Micrococcales</taxon>
        <taxon>Dermacoccaceae</taxon>
        <taxon>Leekyejoonella</taxon>
    </lineage>
</organism>
<evidence type="ECO:0000256" key="8">
    <source>
        <dbReference type="SAM" id="MobiDB-lite"/>
    </source>
</evidence>
<feature type="chain" id="PRO_5038340377" evidence="9">
    <location>
        <begin position="30"/>
        <end position="672"/>
    </location>
</feature>
<evidence type="ECO:0000256" key="3">
    <source>
        <dbReference type="ARBA" id="ARBA00022723"/>
    </source>
</evidence>
<dbReference type="RefSeq" id="WP_146315584.1">
    <property type="nucleotide sequence ID" value="NZ_VCQV01000004.1"/>
</dbReference>
<sequence length="672" mass="68854">MTRRNPSRARKVAALGVAGGLGLTLTAAAGSAAVASPGGLVAVAGGVTASSLPGGSVFGNTDPNTPEAVSFVLKERGMSSLENQVESGVTHDLSVQQFARRYGQSPQSIRELTDYLKHFGIATTVYANGVNVSATGTAGEFDKALSVTQKNYRVPGQAARNGHQRRPARTVHAPNKSPMLPRSVARMVTAVLGLSNYSPFSSQSVHVSPGLTAKASGSAQACPVTGPVAGCNLPSDYAGKYGMNKLYKSGADGSGQTIGIVTLAALDRGAPETFWKKYAHVPSTGRTVSIQNIDGGPGAPSDTAGSGETDLDVEQSGGVAPGANVIVYQAPNTDAGWADAFFTAASQNVAGSVSSSWGESETIVQAAIASGVETPALQTAYDEAYLELGAQGQSTFLSAGDEGAYTASTDLGTTNLAVDTPADSPYVTSAGGTTLPWSGKLGGTVPVSVPAERAWGWDYLWQPIATLDDVPLATAAESHVVGGGGGYSTFEGMPSYQKQIPGINRFSAVKYLTPTGYQNVQGITAPTTWSFNPNPSVTTGFSNGRAEPDVSANADPETGYLLYEPSAVPAGSAALQSGWGGTSFVAPQFNGSTAVIDQALGHRVGLWNPMMYHLARGSNSPVTPINTSGTGSDNIFYTGTPHTLYNPAVGLGTPNLSLFASELGQQGHGHGH</sequence>
<dbReference type="PANTHER" id="PTHR14218">
    <property type="entry name" value="PROTEASE S8 TRIPEPTIDYL PEPTIDASE I CLN2"/>
    <property type="match status" value="1"/>
</dbReference>
<feature type="region of interest" description="Disordered" evidence="8">
    <location>
        <begin position="289"/>
        <end position="312"/>
    </location>
</feature>
<gene>
    <name evidence="11" type="ORF">FGL98_04725</name>
</gene>
<dbReference type="InterPro" id="IPR015366">
    <property type="entry name" value="S53_propep"/>
</dbReference>
<feature type="signal peptide" evidence="9">
    <location>
        <begin position="1"/>
        <end position="29"/>
    </location>
</feature>
<dbReference type="SUPFAM" id="SSF52743">
    <property type="entry name" value="Subtilisin-like"/>
    <property type="match status" value="1"/>
</dbReference>
<comment type="caution">
    <text evidence="11">The sequence shown here is derived from an EMBL/GenBank/DDBJ whole genome shotgun (WGS) entry which is preliminary data.</text>
</comment>
<dbReference type="OrthoDB" id="3480681at2"/>
<evidence type="ECO:0000256" key="1">
    <source>
        <dbReference type="ARBA" id="ARBA00001913"/>
    </source>
</evidence>
<dbReference type="PROSITE" id="PS51695">
    <property type="entry name" value="SEDOLISIN"/>
    <property type="match status" value="1"/>
</dbReference>
<keyword evidence="4" id="KW-0378">Hydrolase</keyword>
<dbReference type="EMBL" id="VCQV01000004">
    <property type="protein sequence ID" value="TWP38014.1"/>
    <property type="molecule type" value="Genomic_DNA"/>
</dbReference>
<dbReference type="Pfam" id="PF09286">
    <property type="entry name" value="Pro-kuma_activ"/>
    <property type="match status" value="1"/>
</dbReference>
<keyword evidence="3" id="KW-0479">Metal-binding</keyword>
<reference evidence="11 12" key="2">
    <citation type="submission" date="2019-08" db="EMBL/GenBank/DDBJ databases">
        <title>Jejuicoccus antrihumi gen. nov., sp. nov., a new member of the family Dermacoccaceae isolated from a cave.</title>
        <authorList>
            <person name="Schumann P."/>
            <person name="Kim I.S."/>
        </authorList>
    </citation>
    <scope>NUCLEOTIDE SEQUENCE [LARGE SCALE GENOMIC DNA]</scope>
    <source>
        <strain evidence="11 12">C5-26</strain>
    </source>
</reference>
<keyword evidence="2" id="KW-0645">Protease</keyword>
<dbReference type="PANTHER" id="PTHR14218:SF15">
    <property type="entry name" value="TRIPEPTIDYL-PEPTIDASE 1"/>
    <property type="match status" value="1"/>
</dbReference>
<dbReference type="SMART" id="SM00944">
    <property type="entry name" value="Pro-kuma_activ"/>
    <property type="match status" value="1"/>
</dbReference>
<dbReference type="AlphaFoldDB" id="A0A563E866"/>
<evidence type="ECO:0000256" key="9">
    <source>
        <dbReference type="SAM" id="SignalP"/>
    </source>
</evidence>
<reference evidence="11 12" key="1">
    <citation type="submission" date="2019-05" db="EMBL/GenBank/DDBJ databases">
        <authorList>
            <person name="Lee S.D."/>
        </authorList>
    </citation>
    <scope>NUCLEOTIDE SEQUENCE [LARGE SCALE GENOMIC DNA]</scope>
    <source>
        <strain evidence="11 12">C5-26</strain>
    </source>
</reference>
<dbReference type="InterPro" id="IPR050819">
    <property type="entry name" value="Tripeptidyl-peptidase_I"/>
</dbReference>
<evidence type="ECO:0000256" key="7">
    <source>
        <dbReference type="ARBA" id="ARBA00023145"/>
    </source>
</evidence>
<dbReference type="CDD" id="cd11377">
    <property type="entry name" value="Pro-peptidase_S53"/>
    <property type="match status" value="1"/>
</dbReference>
<accession>A0A563E866</accession>